<evidence type="ECO:0000256" key="7">
    <source>
        <dbReference type="ARBA" id="ARBA00022989"/>
    </source>
</evidence>
<comment type="similarity">
    <text evidence="2">Belongs to the major facilitator superfamily. Metabolite:H+ Symporter (MHS) family (TC 2.A.1.6) family.</text>
</comment>
<dbReference type="Gene3D" id="1.20.1250.20">
    <property type="entry name" value="MFS general substrate transporter like domains"/>
    <property type="match status" value="2"/>
</dbReference>
<keyword evidence="7 11" id="KW-1133">Transmembrane helix</keyword>
<dbReference type="InterPro" id="IPR005829">
    <property type="entry name" value="Sugar_transporter_CS"/>
</dbReference>
<gene>
    <name evidence="13" type="ORF">EJK80_09820</name>
</gene>
<feature type="transmembrane region" description="Helical" evidence="11">
    <location>
        <begin position="28"/>
        <end position="51"/>
    </location>
</feature>
<evidence type="ECO:0000256" key="6">
    <source>
        <dbReference type="ARBA" id="ARBA00022847"/>
    </source>
</evidence>
<feature type="transmembrane region" description="Helical" evidence="11">
    <location>
        <begin position="318"/>
        <end position="335"/>
    </location>
</feature>
<keyword evidence="4" id="KW-1003">Cell membrane</keyword>
<dbReference type="InterPro" id="IPR051084">
    <property type="entry name" value="H+-coupled_symporters"/>
</dbReference>
<dbReference type="InterPro" id="IPR020846">
    <property type="entry name" value="MFS_dom"/>
</dbReference>
<reference evidence="13 14" key="1">
    <citation type="submission" date="2019-06" db="EMBL/GenBank/DDBJ databases">
        <title>Draft genome of C. phoceense Strain 272.</title>
        <authorList>
            <person name="Pacheco L.G.C."/>
            <person name="Barberis C.M."/>
            <person name="Almuzara M.N."/>
            <person name="Traglia G.M."/>
            <person name="Santos C.S."/>
            <person name="Rocha D.J.P.G."/>
            <person name="Aguiar E.R.G.R."/>
            <person name="Vay C.A."/>
        </authorList>
    </citation>
    <scope>NUCLEOTIDE SEQUENCE [LARGE SCALE GENOMIC DNA]</scope>
    <source>
        <strain evidence="13 14">272</strain>
    </source>
</reference>
<evidence type="ECO:0000256" key="5">
    <source>
        <dbReference type="ARBA" id="ARBA00022692"/>
    </source>
</evidence>
<keyword evidence="6" id="KW-0769">Symport</keyword>
<protein>
    <recommendedName>
        <fullName evidence="10">Putative proline/betaine transporter</fullName>
    </recommendedName>
</protein>
<comment type="subcellular location">
    <subcellularLocation>
        <location evidence="1">Cell membrane</location>
        <topology evidence="1">Multi-pass membrane protein</topology>
    </subcellularLocation>
</comment>
<dbReference type="PANTHER" id="PTHR43528">
    <property type="entry name" value="ALPHA-KETOGLUTARATE PERMEASE"/>
    <property type="match status" value="1"/>
</dbReference>
<dbReference type="InterPro" id="IPR036259">
    <property type="entry name" value="MFS_trans_sf"/>
</dbReference>
<evidence type="ECO:0000256" key="3">
    <source>
        <dbReference type="ARBA" id="ARBA00022448"/>
    </source>
</evidence>
<dbReference type="Proteomes" id="UP000318080">
    <property type="component" value="Unassembled WGS sequence"/>
</dbReference>
<dbReference type="PANTHER" id="PTHR43528:SF1">
    <property type="entry name" value="ALPHA-KETOGLUTARATE PERMEASE"/>
    <property type="match status" value="1"/>
</dbReference>
<evidence type="ECO:0000256" key="9">
    <source>
        <dbReference type="ARBA" id="ARBA00037295"/>
    </source>
</evidence>
<evidence type="ECO:0000256" key="11">
    <source>
        <dbReference type="SAM" id="Phobius"/>
    </source>
</evidence>
<keyword evidence="14" id="KW-1185">Reference proteome</keyword>
<feature type="transmembrane region" description="Helical" evidence="11">
    <location>
        <begin position="341"/>
        <end position="362"/>
    </location>
</feature>
<feature type="transmembrane region" description="Helical" evidence="11">
    <location>
        <begin position="57"/>
        <end position="80"/>
    </location>
</feature>
<keyword evidence="5 11" id="KW-0812">Transmembrane</keyword>
<dbReference type="InterPro" id="IPR011701">
    <property type="entry name" value="MFS"/>
</dbReference>
<evidence type="ECO:0000256" key="10">
    <source>
        <dbReference type="ARBA" id="ARBA00039918"/>
    </source>
</evidence>
<feature type="transmembrane region" description="Helical" evidence="11">
    <location>
        <begin position="251"/>
        <end position="270"/>
    </location>
</feature>
<dbReference type="FunFam" id="1.20.1250.20:FF:000001">
    <property type="entry name" value="Dicarboxylate MFS transporter"/>
    <property type="match status" value="1"/>
</dbReference>
<dbReference type="Pfam" id="PF07690">
    <property type="entry name" value="MFS_1"/>
    <property type="match status" value="1"/>
</dbReference>
<feature type="transmembrane region" description="Helical" evidence="11">
    <location>
        <begin position="101"/>
        <end position="124"/>
    </location>
</feature>
<proteinExistence type="inferred from homology"/>
<comment type="caution">
    <text evidence="13">The sequence shown here is derived from an EMBL/GenBank/DDBJ whole genome shotgun (WGS) entry which is preliminary data.</text>
</comment>
<name>A0A540R5A7_9CORY</name>
<evidence type="ECO:0000256" key="8">
    <source>
        <dbReference type="ARBA" id="ARBA00023136"/>
    </source>
</evidence>
<evidence type="ECO:0000313" key="14">
    <source>
        <dbReference type="Proteomes" id="UP000318080"/>
    </source>
</evidence>
<feature type="transmembrane region" description="Helical" evidence="11">
    <location>
        <begin position="383"/>
        <end position="404"/>
    </location>
</feature>
<dbReference type="GO" id="GO:0015293">
    <property type="term" value="F:symporter activity"/>
    <property type="evidence" value="ECO:0007669"/>
    <property type="project" value="UniProtKB-KW"/>
</dbReference>
<dbReference type="GO" id="GO:0005886">
    <property type="term" value="C:plasma membrane"/>
    <property type="evidence" value="ECO:0007669"/>
    <property type="project" value="UniProtKB-SubCell"/>
</dbReference>
<dbReference type="SUPFAM" id="SSF103473">
    <property type="entry name" value="MFS general substrate transporter"/>
    <property type="match status" value="1"/>
</dbReference>
<evidence type="ECO:0000259" key="12">
    <source>
        <dbReference type="PROSITE" id="PS50850"/>
    </source>
</evidence>
<evidence type="ECO:0000256" key="1">
    <source>
        <dbReference type="ARBA" id="ARBA00004651"/>
    </source>
</evidence>
<dbReference type="RefSeq" id="WP_141629125.1">
    <property type="nucleotide sequence ID" value="NZ_VHIR01000015.1"/>
</dbReference>
<dbReference type="STRING" id="1686286.GCA_900092335_01181"/>
<evidence type="ECO:0000256" key="2">
    <source>
        <dbReference type="ARBA" id="ARBA00008240"/>
    </source>
</evidence>
<feature type="domain" description="Major facilitator superfamily (MFS) profile" evidence="12">
    <location>
        <begin position="28"/>
        <end position="436"/>
    </location>
</feature>
<evidence type="ECO:0000313" key="13">
    <source>
        <dbReference type="EMBL" id="TQE42923.1"/>
    </source>
</evidence>
<organism evidence="13 14">
    <name type="scientific">Corynebacterium phoceense</name>
    <dbReference type="NCBI Taxonomy" id="1686286"/>
    <lineage>
        <taxon>Bacteria</taxon>
        <taxon>Bacillati</taxon>
        <taxon>Actinomycetota</taxon>
        <taxon>Actinomycetes</taxon>
        <taxon>Mycobacteriales</taxon>
        <taxon>Corynebacteriaceae</taxon>
        <taxon>Corynebacterium</taxon>
    </lineage>
</organism>
<sequence>MPTSLSASLAKAADVMEPTRTPRQKRKAFLGAIAGHLIEWYDYGVYGFVAIYVGQAFFSAATPAIALLSSFATFALSFFMRPLGGFIFGPLGDRIGRKNTMALVMVLMSGSTFCIGLMPTYAAIGFAAPALLILARCVQGLSAGGEIGTVTSYVAEYGGAKRRGLATSLLMTIAVSGLLLGSIVANGLAAMLGDEAMQAYGWRIPFLVAGPLGLIAAYIRSRLEDSAQFEAIAESGHQEKRPLRALWKWKGNLLLVAGSISLLASMFYMVLTFSSTYLVNTLGFTATERFWFITVGGATAACLMPLGGLITDVWGRRPFLILTSALTVPAVWWFFSSAPGATAQSLFLPFMACCVLFGLYSSTPYAVMTDMIPTQVRATGISMAYNFPVAIFGGSAPFIASYLINLTGDITSPMYFFIGTAVLSFLSSCLISRRHYSRVKAADAALLGVIASSRAVADAVATEAAEEAAEENAAQTSSSARATP</sequence>
<evidence type="ECO:0000256" key="4">
    <source>
        <dbReference type="ARBA" id="ARBA00022475"/>
    </source>
</evidence>
<feature type="transmembrane region" description="Helical" evidence="11">
    <location>
        <begin position="290"/>
        <end position="311"/>
    </location>
</feature>
<keyword evidence="3" id="KW-0813">Transport</keyword>
<dbReference type="PROSITE" id="PS00217">
    <property type="entry name" value="SUGAR_TRANSPORT_2"/>
    <property type="match status" value="1"/>
</dbReference>
<feature type="transmembrane region" description="Helical" evidence="11">
    <location>
        <begin position="167"/>
        <end position="188"/>
    </location>
</feature>
<keyword evidence="8 11" id="KW-0472">Membrane</keyword>
<feature type="transmembrane region" description="Helical" evidence="11">
    <location>
        <begin position="130"/>
        <end position="155"/>
    </location>
</feature>
<dbReference type="AlphaFoldDB" id="A0A540R5A7"/>
<accession>A0A540R5A7</accession>
<comment type="function">
    <text evidence="9">May be a proton symporter involved in the uptake of osmolytes such as proline and glycine betaine.</text>
</comment>
<feature type="transmembrane region" description="Helical" evidence="11">
    <location>
        <begin position="410"/>
        <end position="431"/>
    </location>
</feature>
<dbReference type="EMBL" id="VHIR01000015">
    <property type="protein sequence ID" value="TQE42923.1"/>
    <property type="molecule type" value="Genomic_DNA"/>
</dbReference>
<dbReference type="PROSITE" id="PS50850">
    <property type="entry name" value="MFS"/>
    <property type="match status" value="1"/>
</dbReference>
<feature type="transmembrane region" description="Helical" evidence="11">
    <location>
        <begin position="200"/>
        <end position="219"/>
    </location>
</feature>